<feature type="region of interest" description="Disordered" evidence="4">
    <location>
        <begin position="227"/>
        <end position="251"/>
    </location>
</feature>
<dbReference type="FunFam" id="3.90.1530.30:FF:000001">
    <property type="entry name" value="Chromosome partitioning protein ParB"/>
    <property type="match status" value="1"/>
</dbReference>
<comment type="similarity">
    <text evidence="1">Belongs to the ParB family.</text>
</comment>
<dbReference type="FunFam" id="1.10.10.2830:FF:000001">
    <property type="entry name" value="Chromosome partitioning protein ParB"/>
    <property type="match status" value="1"/>
</dbReference>
<dbReference type="InterPro" id="IPR036086">
    <property type="entry name" value="ParB/Sulfiredoxin_sf"/>
</dbReference>
<evidence type="ECO:0000256" key="2">
    <source>
        <dbReference type="ARBA" id="ARBA00022829"/>
    </source>
</evidence>
<feature type="compositionally biased region" description="Basic and acidic residues" evidence="4">
    <location>
        <begin position="239"/>
        <end position="251"/>
    </location>
</feature>
<dbReference type="GO" id="GO:0003677">
    <property type="term" value="F:DNA binding"/>
    <property type="evidence" value="ECO:0007669"/>
    <property type="project" value="UniProtKB-KW"/>
</dbReference>
<dbReference type="Proteomes" id="UP000229901">
    <property type="component" value="Unassembled WGS sequence"/>
</dbReference>
<dbReference type="PANTHER" id="PTHR33375">
    <property type="entry name" value="CHROMOSOME-PARTITIONING PROTEIN PARB-RELATED"/>
    <property type="match status" value="1"/>
</dbReference>
<gene>
    <name evidence="6" type="ORF">COT97_02215</name>
</gene>
<evidence type="ECO:0000313" key="7">
    <source>
        <dbReference type="Proteomes" id="UP000229901"/>
    </source>
</evidence>
<dbReference type="SUPFAM" id="SSF110849">
    <property type="entry name" value="ParB/Sulfiredoxin"/>
    <property type="match status" value="1"/>
</dbReference>
<dbReference type="PROSITE" id="PS50943">
    <property type="entry name" value="HTH_CROC1"/>
    <property type="match status" value="1"/>
</dbReference>
<dbReference type="NCBIfam" id="TIGR00180">
    <property type="entry name" value="parB_part"/>
    <property type="match status" value="1"/>
</dbReference>
<dbReference type="InterPro" id="IPR057240">
    <property type="entry name" value="ParB_dimer_C"/>
</dbReference>
<dbReference type="EMBL" id="PFAP01000011">
    <property type="protein sequence ID" value="PIR94284.1"/>
    <property type="molecule type" value="Genomic_DNA"/>
</dbReference>
<dbReference type="AlphaFoldDB" id="A0A2H0V597"/>
<evidence type="ECO:0000256" key="4">
    <source>
        <dbReference type="SAM" id="MobiDB-lite"/>
    </source>
</evidence>
<dbReference type="InterPro" id="IPR003115">
    <property type="entry name" value="ParB_N"/>
</dbReference>
<dbReference type="SMART" id="SM00470">
    <property type="entry name" value="ParB"/>
    <property type="match status" value="1"/>
</dbReference>
<dbReference type="Gene3D" id="3.90.1530.30">
    <property type="match status" value="1"/>
</dbReference>
<keyword evidence="2" id="KW-0159">Chromosome partition</keyword>
<proteinExistence type="inferred from homology"/>
<dbReference type="Pfam" id="PF23552">
    <property type="entry name" value="ParB_C"/>
    <property type="match status" value="1"/>
</dbReference>
<dbReference type="InterPro" id="IPR004437">
    <property type="entry name" value="ParB/RepB/Spo0J"/>
</dbReference>
<dbReference type="GO" id="GO:0005694">
    <property type="term" value="C:chromosome"/>
    <property type="evidence" value="ECO:0007669"/>
    <property type="project" value="TreeGrafter"/>
</dbReference>
<protein>
    <submittedName>
        <fullName evidence="6">Chromosome partitioning protein ParB</fullName>
    </submittedName>
</protein>
<dbReference type="InterPro" id="IPR050336">
    <property type="entry name" value="Chromosome_partition/occlusion"/>
</dbReference>
<evidence type="ECO:0000256" key="3">
    <source>
        <dbReference type="ARBA" id="ARBA00023125"/>
    </source>
</evidence>
<name>A0A2H0V597_9BACT</name>
<dbReference type="Gene3D" id="1.10.10.2830">
    <property type="match status" value="1"/>
</dbReference>
<feature type="domain" description="HTH cro/C1-type" evidence="5">
    <location>
        <begin position="145"/>
        <end position="171"/>
    </location>
</feature>
<dbReference type="Pfam" id="PF17762">
    <property type="entry name" value="HTH_ParB"/>
    <property type="match status" value="1"/>
</dbReference>
<reference evidence="7" key="1">
    <citation type="submission" date="2017-09" db="EMBL/GenBank/DDBJ databases">
        <title>Depth-based differentiation of microbial function through sediment-hosted aquifers and enrichment of novel symbionts in the deep terrestrial subsurface.</title>
        <authorList>
            <person name="Probst A.J."/>
            <person name="Ladd B."/>
            <person name="Jarett J.K."/>
            <person name="Geller-Mcgrath D.E."/>
            <person name="Sieber C.M.K."/>
            <person name="Emerson J.B."/>
            <person name="Anantharaman K."/>
            <person name="Thomas B.C."/>
            <person name="Malmstrom R."/>
            <person name="Stieglmeier M."/>
            <person name="Klingl A."/>
            <person name="Woyke T."/>
            <person name="Ryan C.M."/>
            <person name="Banfield J.F."/>
        </authorList>
    </citation>
    <scope>NUCLEOTIDE SEQUENCE [LARGE SCALE GENOMIC DNA]</scope>
</reference>
<accession>A0A2H0V597</accession>
<comment type="caution">
    <text evidence="6">The sequence shown here is derived from an EMBL/GenBank/DDBJ whole genome shotgun (WGS) entry which is preliminary data.</text>
</comment>
<dbReference type="GO" id="GO:0007059">
    <property type="term" value="P:chromosome segregation"/>
    <property type="evidence" value="ECO:0007669"/>
    <property type="project" value="UniProtKB-KW"/>
</dbReference>
<dbReference type="PANTHER" id="PTHR33375:SF1">
    <property type="entry name" value="CHROMOSOME-PARTITIONING PROTEIN PARB-RELATED"/>
    <property type="match status" value="1"/>
</dbReference>
<sequence>MTKVGGLGRGLGSLIPNKKITEEVVSQQHRDLLIDESDKILQVPLDKIDVNPMQPRRVFDHSELEELINSIKEYGVIQPLIVTKQGDRYELIAGERRMRSSKIAGLSTVPCIVREADEQEKLELALIENVQRQQLNPIEEALAYQKLMDEFNLTQEEVAERVGKSRSSIANRLRVINLPEEVQKALVDGKITEGHARVIAGFETDEKQLNFLEQILNYNFTVRDAEQESRKLTKRGKSKSREQLDPTTEAAKEEIRDALSTKVSVTKKGGRGQIVIDFYSEEEFNDIVFKITN</sequence>
<keyword evidence="3" id="KW-0238">DNA-binding</keyword>
<evidence type="ECO:0000256" key="1">
    <source>
        <dbReference type="ARBA" id="ARBA00006295"/>
    </source>
</evidence>
<organism evidence="6 7">
    <name type="scientific">Candidatus Falkowbacteria bacterium CG10_big_fil_rev_8_21_14_0_10_39_11</name>
    <dbReference type="NCBI Taxonomy" id="1974565"/>
    <lineage>
        <taxon>Bacteria</taxon>
        <taxon>Candidatus Falkowiibacteriota</taxon>
    </lineage>
</organism>
<dbReference type="SUPFAM" id="SSF109709">
    <property type="entry name" value="KorB DNA-binding domain-like"/>
    <property type="match status" value="1"/>
</dbReference>
<dbReference type="CDD" id="cd00093">
    <property type="entry name" value="HTH_XRE"/>
    <property type="match status" value="1"/>
</dbReference>
<dbReference type="CDD" id="cd16393">
    <property type="entry name" value="SPO0J_N"/>
    <property type="match status" value="1"/>
</dbReference>
<dbReference type="InterPro" id="IPR001387">
    <property type="entry name" value="Cro/C1-type_HTH"/>
</dbReference>
<evidence type="ECO:0000313" key="6">
    <source>
        <dbReference type="EMBL" id="PIR94284.1"/>
    </source>
</evidence>
<dbReference type="Pfam" id="PF02195">
    <property type="entry name" value="ParB_N"/>
    <property type="match status" value="1"/>
</dbReference>
<evidence type="ECO:0000259" key="5">
    <source>
        <dbReference type="PROSITE" id="PS50943"/>
    </source>
</evidence>
<dbReference type="InterPro" id="IPR041468">
    <property type="entry name" value="HTH_ParB/Spo0J"/>
</dbReference>
<dbReference type="GO" id="GO:0045881">
    <property type="term" value="P:positive regulation of sporulation resulting in formation of a cellular spore"/>
    <property type="evidence" value="ECO:0007669"/>
    <property type="project" value="TreeGrafter"/>
</dbReference>